<accession>A0ABW5C8B3</accession>
<organism evidence="5 6">
    <name type="scientific">Phaeospirillum tilakii</name>
    <dbReference type="NCBI Taxonomy" id="741673"/>
    <lineage>
        <taxon>Bacteria</taxon>
        <taxon>Pseudomonadati</taxon>
        <taxon>Pseudomonadota</taxon>
        <taxon>Alphaproteobacteria</taxon>
        <taxon>Rhodospirillales</taxon>
        <taxon>Rhodospirillaceae</taxon>
        <taxon>Phaeospirillum</taxon>
    </lineage>
</organism>
<keyword evidence="3" id="KW-1133">Transmembrane helix</keyword>
<feature type="transmembrane region" description="Helical" evidence="3">
    <location>
        <begin position="131"/>
        <end position="153"/>
    </location>
</feature>
<dbReference type="PANTHER" id="PTHR45138:SF9">
    <property type="entry name" value="DIGUANYLATE CYCLASE DGCM-RELATED"/>
    <property type="match status" value="1"/>
</dbReference>
<keyword evidence="3" id="KW-0472">Membrane</keyword>
<proteinExistence type="predicted"/>
<dbReference type="InterPro" id="IPR043128">
    <property type="entry name" value="Rev_trsase/Diguanyl_cyclase"/>
</dbReference>
<comment type="caution">
    <text evidence="5">The sequence shown here is derived from an EMBL/GenBank/DDBJ whole genome shotgun (WGS) entry which is preliminary data.</text>
</comment>
<gene>
    <name evidence="5" type="ORF">ACFSNB_07035</name>
</gene>
<dbReference type="CDD" id="cd01949">
    <property type="entry name" value="GGDEF"/>
    <property type="match status" value="1"/>
</dbReference>
<sequence>MAHSNTVVATRSGMMLDSRTVFFLVAVSAVLASAALALVNRRGLPVPGVRLWTVGNAIGAVGLMLSVARAALPELFGIVLANILLVLAMSCQIAGCRQFVGRPGRLGFGLVLTAAIAVEAAWFTFVQPSIATRVVAISLLFALLSGAGAWALLRPGLKPALPLRCYGGLYLVLALFFVVRAGMAWDVVLPDYFASGPIALSAHLAGFVQLVLGTFLQLVLIAEWLVADIARQASLDPLTGLLNRRAFAAIAGKLLAAATRSGRPVALLMLDLDHFKRANDSRGHAFGDQLLCRFARVAERELRAGDVICRHGGEEFAALLPDADPDQALLVADRLRRAFAADPCSAEVRATVSVGIAACDLGDGLDGLLRRADRALYRAKNEGRDRCVLGG</sequence>
<name>A0ABW5C8B3_9PROT</name>
<dbReference type="InterPro" id="IPR050469">
    <property type="entry name" value="Diguanylate_Cyclase"/>
</dbReference>
<dbReference type="InterPro" id="IPR029787">
    <property type="entry name" value="Nucleotide_cyclase"/>
</dbReference>
<dbReference type="SUPFAM" id="SSF55073">
    <property type="entry name" value="Nucleotide cyclase"/>
    <property type="match status" value="1"/>
</dbReference>
<dbReference type="Proteomes" id="UP001597296">
    <property type="component" value="Unassembled WGS sequence"/>
</dbReference>
<feature type="domain" description="GGDEF" evidence="4">
    <location>
        <begin position="263"/>
        <end position="391"/>
    </location>
</feature>
<keyword evidence="5" id="KW-0548">Nucleotidyltransferase</keyword>
<feature type="transmembrane region" description="Helical" evidence="3">
    <location>
        <begin position="51"/>
        <end position="69"/>
    </location>
</feature>
<keyword evidence="5" id="KW-0808">Transferase</keyword>
<evidence type="ECO:0000313" key="5">
    <source>
        <dbReference type="EMBL" id="MFD2233555.1"/>
    </source>
</evidence>
<dbReference type="PANTHER" id="PTHR45138">
    <property type="entry name" value="REGULATORY COMPONENTS OF SENSORY TRANSDUCTION SYSTEM"/>
    <property type="match status" value="1"/>
</dbReference>
<protein>
    <recommendedName>
        <fullName evidence="1">diguanylate cyclase</fullName>
        <ecNumber evidence="1">2.7.7.65</ecNumber>
    </recommendedName>
</protein>
<dbReference type="EC" id="2.7.7.65" evidence="1"/>
<feature type="transmembrane region" description="Helical" evidence="3">
    <location>
        <begin position="75"/>
        <end position="94"/>
    </location>
</feature>
<dbReference type="EMBL" id="JBHUIY010000010">
    <property type="protein sequence ID" value="MFD2233555.1"/>
    <property type="molecule type" value="Genomic_DNA"/>
</dbReference>
<feature type="transmembrane region" description="Helical" evidence="3">
    <location>
        <begin position="205"/>
        <end position="226"/>
    </location>
</feature>
<evidence type="ECO:0000259" key="4">
    <source>
        <dbReference type="PROSITE" id="PS50887"/>
    </source>
</evidence>
<evidence type="ECO:0000313" key="6">
    <source>
        <dbReference type="Proteomes" id="UP001597296"/>
    </source>
</evidence>
<dbReference type="Gene3D" id="3.30.70.270">
    <property type="match status" value="1"/>
</dbReference>
<feature type="transmembrane region" description="Helical" evidence="3">
    <location>
        <begin position="165"/>
        <end position="185"/>
    </location>
</feature>
<keyword evidence="6" id="KW-1185">Reference proteome</keyword>
<feature type="transmembrane region" description="Helical" evidence="3">
    <location>
        <begin position="20"/>
        <end position="39"/>
    </location>
</feature>
<evidence type="ECO:0000256" key="2">
    <source>
        <dbReference type="ARBA" id="ARBA00034247"/>
    </source>
</evidence>
<comment type="catalytic activity">
    <reaction evidence="2">
        <text>2 GTP = 3',3'-c-di-GMP + 2 diphosphate</text>
        <dbReference type="Rhea" id="RHEA:24898"/>
        <dbReference type="ChEBI" id="CHEBI:33019"/>
        <dbReference type="ChEBI" id="CHEBI:37565"/>
        <dbReference type="ChEBI" id="CHEBI:58805"/>
        <dbReference type="EC" id="2.7.7.65"/>
    </reaction>
</comment>
<dbReference type="Pfam" id="PF00990">
    <property type="entry name" value="GGDEF"/>
    <property type="match status" value="1"/>
</dbReference>
<dbReference type="GO" id="GO:0052621">
    <property type="term" value="F:diguanylate cyclase activity"/>
    <property type="evidence" value="ECO:0007669"/>
    <property type="project" value="UniProtKB-EC"/>
</dbReference>
<dbReference type="PROSITE" id="PS50887">
    <property type="entry name" value="GGDEF"/>
    <property type="match status" value="1"/>
</dbReference>
<feature type="transmembrane region" description="Helical" evidence="3">
    <location>
        <begin position="106"/>
        <end position="125"/>
    </location>
</feature>
<reference evidence="6" key="1">
    <citation type="journal article" date="2019" name="Int. J. Syst. Evol. Microbiol.">
        <title>The Global Catalogue of Microorganisms (GCM) 10K type strain sequencing project: providing services to taxonomists for standard genome sequencing and annotation.</title>
        <authorList>
            <consortium name="The Broad Institute Genomics Platform"/>
            <consortium name="The Broad Institute Genome Sequencing Center for Infectious Disease"/>
            <person name="Wu L."/>
            <person name="Ma J."/>
        </authorList>
    </citation>
    <scope>NUCLEOTIDE SEQUENCE [LARGE SCALE GENOMIC DNA]</scope>
    <source>
        <strain evidence="6">KCTC 15012</strain>
    </source>
</reference>
<dbReference type="SMART" id="SM00267">
    <property type="entry name" value="GGDEF"/>
    <property type="match status" value="1"/>
</dbReference>
<dbReference type="NCBIfam" id="TIGR00254">
    <property type="entry name" value="GGDEF"/>
    <property type="match status" value="1"/>
</dbReference>
<evidence type="ECO:0000256" key="1">
    <source>
        <dbReference type="ARBA" id="ARBA00012528"/>
    </source>
</evidence>
<evidence type="ECO:0000256" key="3">
    <source>
        <dbReference type="SAM" id="Phobius"/>
    </source>
</evidence>
<keyword evidence="3" id="KW-0812">Transmembrane</keyword>
<dbReference type="InterPro" id="IPR000160">
    <property type="entry name" value="GGDEF_dom"/>
</dbReference>